<feature type="compositionally biased region" description="Low complexity" evidence="1">
    <location>
        <begin position="29"/>
        <end position="61"/>
    </location>
</feature>
<evidence type="ECO:0000256" key="1">
    <source>
        <dbReference type="SAM" id="MobiDB-lite"/>
    </source>
</evidence>
<dbReference type="PROSITE" id="PS51257">
    <property type="entry name" value="PROKAR_LIPOPROTEIN"/>
    <property type="match status" value="1"/>
</dbReference>
<name>A0AAJ6FVH1_9LACO</name>
<feature type="signal peptide" evidence="2">
    <location>
        <begin position="1"/>
        <end position="26"/>
    </location>
</feature>
<feature type="chain" id="PRO_5042547394" description="Lipoprotein" evidence="2">
    <location>
        <begin position="27"/>
        <end position="183"/>
    </location>
</feature>
<keyword evidence="2" id="KW-0732">Signal</keyword>
<evidence type="ECO:0000313" key="4">
    <source>
        <dbReference type="Proteomes" id="UP001238155"/>
    </source>
</evidence>
<feature type="region of interest" description="Disordered" evidence="1">
    <location>
        <begin position="28"/>
        <end position="63"/>
    </location>
</feature>
<accession>A0AAJ6FVH1</accession>
<evidence type="ECO:0008006" key="5">
    <source>
        <dbReference type="Google" id="ProtNLM"/>
    </source>
</evidence>
<dbReference type="RefSeq" id="WP_278507321.1">
    <property type="nucleotide sequence ID" value="NZ_CAJKXD010000007.1"/>
</dbReference>
<dbReference type="EMBL" id="CP123751">
    <property type="protein sequence ID" value="WHQ80522.1"/>
    <property type="molecule type" value="Genomic_DNA"/>
</dbReference>
<sequence>MKNKFFIAFLSVFFLFGLTACSNDKAKDTASSSSSSSTSSSSAKSLSSKASSTSKNSLSRARSTKGNSADFALMIKTAQSQIPALKAQLNGENDTFKDIAIDEGEDSTIIYTYAFSQPQNINLDNEALKQVLIPEVEPLLNRAKAIAPDVKVLVKYDNPDGSNLATISVTQADIEAAKATTQE</sequence>
<protein>
    <recommendedName>
        <fullName evidence="5">Lipoprotein</fullName>
    </recommendedName>
</protein>
<evidence type="ECO:0000313" key="3">
    <source>
        <dbReference type="EMBL" id="WHQ80522.1"/>
    </source>
</evidence>
<organism evidence="3 4">
    <name type="scientific">Ligilactobacillus animalis</name>
    <dbReference type="NCBI Taxonomy" id="1605"/>
    <lineage>
        <taxon>Bacteria</taxon>
        <taxon>Bacillati</taxon>
        <taxon>Bacillota</taxon>
        <taxon>Bacilli</taxon>
        <taxon>Lactobacillales</taxon>
        <taxon>Lactobacillaceae</taxon>
        <taxon>Ligilactobacillus</taxon>
    </lineage>
</organism>
<dbReference type="AlphaFoldDB" id="A0AAJ6FVH1"/>
<gene>
    <name evidence="3" type="ORF">QFF56_02040</name>
</gene>
<reference evidence="3" key="1">
    <citation type="submission" date="2023-04" db="EMBL/GenBank/DDBJ databases">
        <title>Four porcine-derived lactic acid bacteria strains analyses and their evaluation as potential probiotics based on genomics.</title>
        <authorList>
            <person name="Niu D."/>
        </authorList>
    </citation>
    <scope>NUCLEOTIDE SEQUENCE</scope>
    <source>
        <strain evidence="3">ZSB1</strain>
    </source>
</reference>
<proteinExistence type="predicted"/>
<dbReference type="Proteomes" id="UP001238155">
    <property type="component" value="Chromosome"/>
</dbReference>
<evidence type="ECO:0000256" key="2">
    <source>
        <dbReference type="SAM" id="SignalP"/>
    </source>
</evidence>